<dbReference type="GO" id="GO:0022857">
    <property type="term" value="F:transmembrane transporter activity"/>
    <property type="evidence" value="ECO:0007669"/>
    <property type="project" value="InterPro"/>
</dbReference>
<evidence type="ECO:0000256" key="7">
    <source>
        <dbReference type="SAM" id="MobiDB-lite"/>
    </source>
</evidence>
<dbReference type="SUPFAM" id="SSF103473">
    <property type="entry name" value="MFS general substrate transporter"/>
    <property type="match status" value="1"/>
</dbReference>
<evidence type="ECO:0000256" key="4">
    <source>
        <dbReference type="ARBA" id="ARBA00022989"/>
    </source>
</evidence>
<accession>A0A834LHX1</accession>
<gene>
    <name evidence="9" type="ORF">RHSIM_Rhsim06G0027300</name>
</gene>
<dbReference type="EMBL" id="WJXA01000006">
    <property type="protein sequence ID" value="KAF7140367.1"/>
    <property type="molecule type" value="Genomic_DNA"/>
</dbReference>
<protein>
    <submittedName>
        <fullName evidence="9">Uncharacterized protein</fullName>
    </submittedName>
</protein>
<evidence type="ECO:0000256" key="1">
    <source>
        <dbReference type="ARBA" id="ARBA00004141"/>
    </source>
</evidence>
<evidence type="ECO:0000256" key="6">
    <source>
        <dbReference type="ARBA" id="ARBA00044504"/>
    </source>
</evidence>
<feature type="transmembrane region" description="Helical" evidence="8">
    <location>
        <begin position="244"/>
        <end position="267"/>
    </location>
</feature>
<feature type="transmembrane region" description="Helical" evidence="8">
    <location>
        <begin position="364"/>
        <end position="384"/>
    </location>
</feature>
<comment type="similarity">
    <text evidence="2">Belongs to the major facilitator superfamily. Proton-dependent oligopeptide transporter (POT/PTR) (TC 2.A.17) family.</text>
</comment>
<feature type="transmembrane region" description="Helical" evidence="8">
    <location>
        <begin position="404"/>
        <end position="425"/>
    </location>
</feature>
<comment type="caution">
    <text evidence="9">The sequence shown here is derived from an EMBL/GenBank/DDBJ whole genome shotgun (WGS) entry which is preliminary data.</text>
</comment>
<feature type="transmembrane region" description="Helical" evidence="8">
    <location>
        <begin position="90"/>
        <end position="115"/>
    </location>
</feature>
<evidence type="ECO:0000256" key="2">
    <source>
        <dbReference type="ARBA" id="ARBA00005982"/>
    </source>
</evidence>
<comment type="similarity">
    <text evidence="6">Belongs to the major facilitator superfamily. Phosphate:H(+) symporter (TC 2.A.1.9) family.</text>
</comment>
<feature type="region of interest" description="Disordered" evidence="7">
    <location>
        <begin position="608"/>
        <end position="633"/>
    </location>
</feature>
<feature type="transmembrane region" description="Helical" evidence="8">
    <location>
        <begin position="216"/>
        <end position="238"/>
    </location>
</feature>
<dbReference type="GO" id="GO:0006857">
    <property type="term" value="P:oligopeptide transport"/>
    <property type="evidence" value="ECO:0007669"/>
    <property type="project" value="InterPro"/>
</dbReference>
<keyword evidence="10" id="KW-1185">Reference proteome</keyword>
<proteinExistence type="inferred from homology"/>
<dbReference type="PROSITE" id="PS01022">
    <property type="entry name" value="PTR2_1"/>
    <property type="match status" value="1"/>
</dbReference>
<dbReference type="PANTHER" id="PTHR11654">
    <property type="entry name" value="OLIGOPEPTIDE TRANSPORTER-RELATED"/>
    <property type="match status" value="1"/>
</dbReference>
<dbReference type="GO" id="GO:0016020">
    <property type="term" value="C:membrane"/>
    <property type="evidence" value="ECO:0007669"/>
    <property type="project" value="UniProtKB-SubCell"/>
</dbReference>
<keyword evidence="5 8" id="KW-0472">Membrane</keyword>
<dbReference type="InterPro" id="IPR018456">
    <property type="entry name" value="PTR2_symporter_CS"/>
</dbReference>
<dbReference type="OrthoDB" id="8904098at2759"/>
<dbReference type="InterPro" id="IPR036259">
    <property type="entry name" value="MFS_trans_sf"/>
</dbReference>
<evidence type="ECO:0000256" key="8">
    <source>
        <dbReference type="SAM" id="Phobius"/>
    </source>
</evidence>
<feature type="transmembrane region" description="Helical" evidence="8">
    <location>
        <begin position="564"/>
        <end position="582"/>
    </location>
</feature>
<feature type="transmembrane region" description="Helical" evidence="8">
    <location>
        <begin position="521"/>
        <end position="544"/>
    </location>
</feature>
<dbReference type="Pfam" id="PF00854">
    <property type="entry name" value="PTR2"/>
    <property type="match status" value="1"/>
</dbReference>
<dbReference type="Gene3D" id="1.20.1250.20">
    <property type="entry name" value="MFS general substrate transporter like domains"/>
    <property type="match status" value="1"/>
</dbReference>
<evidence type="ECO:0000256" key="5">
    <source>
        <dbReference type="ARBA" id="ARBA00023136"/>
    </source>
</evidence>
<evidence type="ECO:0000256" key="3">
    <source>
        <dbReference type="ARBA" id="ARBA00022692"/>
    </source>
</evidence>
<dbReference type="InterPro" id="IPR000109">
    <property type="entry name" value="POT_fam"/>
</dbReference>
<dbReference type="AlphaFoldDB" id="A0A834LHX1"/>
<sequence>MQLGRRNSANYSFEIIIPMGRNAEDNKGNEQKIHHASNGCVDFRGRPADKRITGGWKSAPFIIVNEVAERLAAFSNGINMMPYLFTQMHLSLANAAAATSALAGFGIFTTIFGAFLADAYLGRFRTIMAFSFIYGVGMIMLTTSATIDALRPPPCTPQANTSNACTPSTHAQKAFLFVSMALISLGTGGIKPNIAIFGADQFDEDDEKEALQKYSFFSWFFFIINTGALLAITVLVGIREYKGWSWGFAAPTACMLSSILILVAGYWRYRFKKPLGSAFTRFFQVVVAAVRNHRSGVQEVGEGDRLYEVKGKESAILGARKIGHTAQYRFLDKAAVITNSTEAANANNRWWLCTVTQVEELKSFIRVLPIWATTIALPLSFGPFQTFFVSQAAIMDRKIGPTYVLPAGTVPVFGAVNAVLLVPLYEKLVVPVLRRYTGHRRGITSLQRMGVGLFISIFAMVSAALTEKRRRDDANPSAMSVFWLLPQFFLLGSAEVFTYVGQLEFFYDQASDGTRSLSNALFLTGIGLSAWINTALLKIIQAATGGEEMGWVRNDLNKSRLDNFYWVLATIDVVNFFAYLSVAMRFKGKDVDSTAAGADGWTTAEVVRDQEAESESDQVAESGTDSEEHVLLK</sequence>
<keyword evidence="3 8" id="KW-0812">Transmembrane</keyword>
<feature type="transmembrane region" description="Helical" evidence="8">
    <location>
        <begin position="127"/>
        <end position="147"/>
    </location>
</feature>
<organism evidence="9 10">
    <name type="scientific">Rhododendron simsii</name>
    <name type="common">Sims's rhododendron</name>
    <dbReference type="NCBI Taxonomy" id="118357"/>
    <lineage>
        <taxon>Eukaryota</taxon>
        <taxon>Viridiplantae</taxon>
        <taxon>Streptophyta</taxon>
        <taxon>Embryophyta</taxon>
        <taxon>Tracheophyta</taxon>
        <taxon>Spermatophyta</taxon>
        <taxon>Magnoliopsida</taxon>
        <taxon>eudicotyledons</taxon>
        <taxon>Gunneridae</taxon>
        <taxon>Pentapetalae</taxon>
        <taxon>asterids</taxon>
        <taxon>Ericales</taxon>
        <taxon>Ericaceae</taxon>
        <taxon>Ericoideae</taxon>
        <taxon>Rhodoreae</taxon>
        <taxon>Rhododendron</taxon>
    </lineage>
</organism>
<evidence type="ECO:0000313" key="9">
    <source>
        <dbReference type="EMBL" id="KAF7140367.1"/>
    </source>
</evidence>
<comment type="subcellular location">
    <subcellularLocation>
        <location evidence="1">Membrane</location>
        <topology evidence="1">Multi-pass membrane protein</topology>
    </subcellularLocation>
</comment>
<dbReference type="Proteomes" id="UP000626092">
    <property type="component" value="Unassembled WGS sequence"/>
</dbReference>
<name>A0A834LHX1_RHOSS</name>
<keyword evidence="4 8" id="KW-1133">Transmembrane helix</keyword>
<feature type="transmembrane region" description="Helical" evidence="8">
    <location>
        <begin position="477"/>
        <end position="500"/>
    </location>
</feature>
<evidence type="ECO:0000313" key="10">
    <source>
        <dbReference type="Proteomes" id="UP000626092"/>
    </source>
</evidence>
<feature type="transmembrane region" description="Helical" evidence="8">
    <location>
        <begin position="446"/>
        <end position="465"/>
    </location>
</feature>
<reference evidence="9" key="1">
    <citation type="submission" date="2019-11" db="EMBL/GenBank/DDBJ databases">
        <authorList>
            <person name="Liu Y."/>
            <person name="Hou J."/>
            <person name="Li T.-Q."/>
            <person name="Guan C.-H."/>
            <person name="Wu X."/>
            <person name="Wu H.-Z."/>
            <person name="Ling F."/>
            <person name="Zhang R."/>
            <person name="Shi X.-G."/>
            <person name="Ren J.-P."/>
            <person name="Chen E.-F."/>
            <person name="Sun J.-M."/>
        </authorList>
    </citation>
    <scope>NUCLEOTIDE SEQUENCE</scope>
    <source>
        <strain evidence="9">Adult_tree_wgs_1</strain>
        <tissue evidence="9">Leaves</tissue>
    </source>
</reference>